<comment type="caution">
    <text evidence="2">The sequence shown here is derived from an EMBL/GenBank/DDBJ whole genome shotgun (WGS) entry which is preliminary data.</text>
</comment>
<dbReference type="RefSeq" id="WP_167383054.1">
    <property type="nucleotide sequence ID" value="NZ_JBHUFP010000010.1"/>
</dbReference>
<name>A0ABW4NVG0_9PAST</name>
<evidence type="ECO:0000313" key="3">
    <source>
        <dbReference type="Proteomes" id="UP001597420"/>
    </source>
</evidence>
<evidence type="ECO:0000259" key="1">
    <source>
        <dbReference type="Pfam" id="PF00535"/>
    </source>
</evidence>
<dbReference type="Gene3D" id="3.90.550.10">
    <property type="entry name" value="Spore Coat Polysaccharide Biosynthesis Protein SpsA, Chain A"/>
    <property type="match status" value="1"/>
</dbReference>
<gene>
    <name evidence="2" type="ORF">ACFSAV_08330</name>
</gene>
<dbReference type="Proteomes" id="UP001597420">
    <property type="component" value="Unassembled WGS sequence"/>
</dbReference>
<feature type="domain" description="Glycosyltransferase 2-like" evidence="1">
    <location>
        <begin position="7"/>
        <end position="109"/>
    </location>
</feature>
<accession>A0ABW4NVG0</accession>
<dbReference type="InterPro" id="IPR029044">
    <property type="entry name" value="Nucleotide-diphossugar_trans"/>
</dbReference>
<evidence type="ECO:0000313" key="2">
    <source>
        <dbReference type="EMBL" id="MFD1806368.1"/>
    </source>
</evidence>
<dbReference type="EMBL" id="JBHUFP010000010">
    <property type="protein sequence ID" value="MFD1806368.1"/>
    <property type="molecule type" value="Genomic_DNA"/>
</dbReference>
<reference evidence="3" key="1">
    <citation type="journal article" date="2019" name="Int. J. Syst. Evol. Microbiol.">
        <title>The Global Catalogue of Microorganisms (GCM) 10K type strain sequencing project: providing services to taxonomists for standard genome sequencing and annotation.</title>
        <authorList>
            <consortium name="The Broad Institute Genomics Platform"/>
            <consortium name="The Broad Institute Genome Sequencing Center for Infectious Disease"/>
            <person name="Wu L."/>
            <person name="Ma J."/>
        </authorList>
    </citation>
    <scope>NUCLEOTIDE SEQUENCE [LARGE SCALE GENOMIC DNA]</scope>
    <source>
        <strain evidence="3">CCM 7950</strain>
    </source>
</reference>
<dbReference type="InterPro" id="IPR001173">
    <property type="entry name" value="Glyco_trans_2-like"/>
</dbReference>
<protein>
    <submittedName>
        <fullName evidence="2">Glycosyltransferase family 2 protein</fullName>
    </submittedName>
</protein>
<sequence>MKTNEISIILTTDHVETSLNLLLEDLLAQTHKQFEVIVVDLSRIDQNGAIFENYRDKLDLHIIQLDGQKASVAKNLAVEKAKYERLLFLNPRLRLSPDFIYQSLSRLNKQQLWLASGKLQVQDAPLIMRLAVEGFNLLMWLSKFMIPLSSFDCLFSTKQIHHTIGGFDIHEEKTCNYLQKAAKTFHYNVINASAQHPRTEVEQQGILKFIGKYLRDYLRLLVKNI</sequence>
<dbReference type="CDD" id="cd00761">
    <property type="entry name" value="Glyco_tranf_GTA_type"/>
    <property type="match status" value="1"/>
</dbReference>
<dbReference type="Pfam" id="PF00535">
    <property type="entry name" value="Glycos_transf_2"/>
    <property type="match status" value="1"/>
</dbReference>
<keyword evidence="3" id="KW-1185">Reference proteome</keyword>
<dbReference type="SUPFAM" id="SSF53448">
    <property type="entry name" value="Nucleotide-diphospho-sugar transferases"/>
    <property type="match status" value="1"/>
</dbReference>
<proteinExistence type="predicted"/>
<organism evidence="2 3">
    <name type="scientific">Pasteurella oralis</name>
    <dbReference type="NCBI Taxonomy" id="1071947"/>
    <lineage>
        <taxon>Bacteria</taxon>
        <taxon>Pseudomonadati</taxon>
        <taxon>Pseudomonadota</taxon>
        <taxon>Gammaproteobacteria</taxon>
        <taxon>Pasteurellales</taxon>
        <taxon>Pasteurellaceae</taxon>
        <taxon>Pasteurella</taxon>
    </lineage>
</organism>